<dbReference type="EC" id="6.3.2.17" evidence="6"/>
<dbReference type="Gene3D" id="3.90.190.20">
    <property type="entry name" value="Mur ligase, C-terminal domain"/>
    <property type="match status" value="1"/>
</dbReference>
<evidence type="ECO:0000256" key="7">
    <source>
        <dbReference type="ARBA" id="ARBA00019357"/>
    </source>
</evidence>
<dbReference type="InterPro" id="IPR036565">
    <property type="entry name" value="Mur-like_cat_sf"/>
</dbReference>
<dbReference type="PROSITE" id="PS01012">
    <property type="entry name" value="FOLYLPOLYGLU_SYNT_2"/>
    <property type="match status" value="1"/>
</dbReference>
<keyword evidence="11" id="KW-0067">ATP-binding</keyword>
<dbReference type="EMBL" id="AP014548">
    <property type="protein sequence ID" value="BAO55353.1"/>
    <property type="molecule type" value="Genomic_DNA"/>
</dbReference>
<evidence type="ECO:0000256" key="15">
    <source>
        <dbReference type="ARBA" id="ARBA00030592"/>
    </source>
</evidence>
<dbReference type="GO" id="GO:0005524">
    <property type="term" value="F:ATP binding"/>
    <property type="evidence" value="ECO:0007669"/>
    <property type="project" value="UniProtKB-KW"/>
</dbReference>
<comment type="catalytic activity">
    <reaction evidence="20">
        <text>7,8-dihydropteroate + L-glutamate + ATP = 7,8-dihydrofolate + ADP + phosphate + H(+)</text>
        <dbReference type="Rhea" id="RHEA:23584"/>
        <dbReference type="ChEBI" id="CHEBI:15378"/>
        <dbReference type="ChEBI" id="CHEBI:17839"/>
        <dbReference type="ChEBI" id="CHEBI:29985"/>
        <dbReference type="ChEBI" id="CHEBI:30616"/>
        <dbReference type="ChEBI" id="CHEBI:43474"/>
        <dbReference type="ChEBI" id="CHEBI:57451"/>
        <dbReference type="ChEBI" id="CHEBI:456216"/>
        <dbReference type="EC" id="6.3.2.12"/>
    </reaction>
</comment>
<organism evidence="23 24">
    <name type="scientific">Nonlabens marinus S1-08</name>
    <dbReference type="NCBI Taxonomy" id="1454201"/>
    <lineage>
        <taxon>Bacteria</taxon>
        <taxon>Pseudomonadati</taxon>
        <taxon>Bacteroidota</taxon>
        <taxon>Flavobacteriia</taxon>
        <taxon>Flavobacteriales</taxon>
        <taxon>Flavobacteriaceae</taxon>
        <taxon>Nonlabens</taxon>
    </lineage>
</organism>
<accession>W8VVD7</accession>
<keyword evidence="13" id="KW-0289">Folate biosynthesis</keyword>
<evidence type="ECO:0000256" key="10">
    <source>
        <dbReference type="ARBA" id="ARBA00022741"/>
    </source>
</evidence>
<keyword evidence="10" id="KW-0547">Nucleotide-binding</keyword>
<evidence type="ECO:0000256" key="20">
    <source>
        <dbReference type="ARBA" id="ARBA00049161"/>
    </source>
</evidence>
<keyword evidence="24" id="KW-1185">Reference proteome</keyword>
<comment type="pathway">
    <text evidence="2">Cofactor biosynthesis; tetrahydrofolate biosynthesis; 7,8-dihydrofolate from 2-amino-4-hydroxy-6-hydroxymethyl-7,8-dihydropteridine diphosphate and 4-aminobenzoate: step 2/2.</text>
</comment>
<comment type="catalytic activity">
    <reaction evidence="18">
        <text>10-formyltetrahydrofolyl-(gamma-L-Glu)(n) + L-glutamate + ATP = 10-formyltetrahydrofolyl-(gamma-L-Glu)(n+1) + ADP + phosphate + H(+)</text>
        <dbReference type="Rhea" id="RHEA:51904"/>
        <dbReference type="Rhea" id="RHEA-COMP:13088"/>
        <dbReference type="Rhea" id="RHEA-COMP:14300"/>
        <dbReference type="ChEBI" id="CHEBI:15378"/>
        <dbReference type="ChEBI" id="CHEBI:29985"/>
        <dbReference type="ChEBI" id="CHEBI:30616"/>
        <dbReference type="ChEBI" id="CHEBI:43474"/>
        <dbReference type="ChEBI" id="CHEBI:134413"/>
        <dbReference type="ChEBI" id="CHEBI:456216"/>
        <dbReference type="EC" id="6.3.2.17"/>
    </reaction>
</comment>
<protein>
    <recommendedName>
        <fullName evidence="7">Dihydrofolate synthase/folylpolyglutamate synthase</fullName>
        <ecNumber evidence="5">6.3.2.12</ecNumber>
        <ecNumber evidence="6">6.3.2.17</ecNumber>
    </recommendedName>
    <alternativeName>
        <fullName evidence="16">Folylpoly-gamma-glutamate synthetase-dihydrofolate synthetase</fullName>
    </alternativeName>
    <alternativeName>
        <fullName evidence="14">Folylpolyglutamate synthetase</fullName>
    </alternativeName>
    <alternativeName>
        <fullName evidence="15">Tetrahydrofolylpolyglutamate synthase</fullName>
    </alternativeName>
</protein>
<dbReference type="Pfam" id="PF08245">
    <property type="entry name" value="Mur_ligase_M"/>
    <property type="match status" value="1"/>
</dbReference>
<dbReference type="NCBIfam" id="TIGR01499">
    <property type="entry name" value="folC"/>
    <property type="match status" value="1"/>
</dbReference>
<evidence type="ECO:0000256" key="14">
    <source>
        <dbReference type="ARBA" id="ARBA00030048"/>
    </source>
</evidence>
<reference evidence="23 24" key="1">
    <citation type="journal article" date="2014" name="Proc. Natl. Acad. Sci. U.S.A.">
        <title>Functional characterization of flavobacteria rhodopsins reveals a unique class of light-driven chloride pump in bacteria.</title>
        <authorList>
            <person name="Yoshizawa S."/>
            <person name="Kumagai Y."/>
            <person name="Kim H."/>
            <person name="Ogura Y."/>
            <person name="Hayashi T."/>
            <person name="Iwasaki W."/>
            <person name="DeLong E.F."/>
            <person name="Kogure K."/>
        </authorList>
    </citation>
    <scope>NUCLEOTIDE SEQUENCE [LARGE SCALE GENOMIC DNA]</scope>
    <source>
        <strain evidence="23 24">S1-08</strain>
    </source>
</reference>
<dbReference type="InterPro" id="IPR013221">
    <property type="entry name" value="Mur_ligase_cen"/>
</dbReference>
<evidence type="ECO:0000256" key="8">
    <source>
        <dbReference type="ARBA" id="ARBA00022598"/>
    </source>
</evidence>
<evidence type="ECO:0000256" key="4">
    <source>
        <dbReference type="ARBA" id="ARBA00008276"/>
    </source>
</evidence>
<feature type="domain" description="Mur ligase central" evidence="22">
    <location>
        <begin position="36"/>
        <end position="216"/>
    </location>
</feature>
<comment type="catalytic activity">
    <reaction evidence="19">
        <text>(6R)-5,10-methylenetetrahydrofolyl-(gamma-L-Glu)(n) + L-glutamate + ATP = (6R)-5,10-methylenetetrahydrofolyl-(gamma-L-Glu)(n+1) + ADP + phosphate + H(+)</text>
        <dbReference type="Rhea" id="RHEA:51912"/>
        <dbReference type="Rhea" id="RHEA-COMP:13257"/>
        <dbReference type="Rhea" id="RHEA-COMP:13258"/>
        <dbReference type="ChEBI" id="CHEBI:15378"/>
        <dbReference type="ChEBI" id="CHEBI:29985"/>
        <dbReference type="ChEBI" id="CHEBI:30616"/>
        <dbReference type="ChEBI" id="CHEBI:43474"/>
        <dbReference type="ChEBI" id="CHEBI:136572"/>
        <dbReference type="ChEBI" id="CHEBI:456216"/>
        <dbReference type="EC" id="6.3.2.17"/>
    </reaction>
</comment>
<evidence type="ECO:0000256" key="3">
    <source>
        <dbReference type="ARBA" id="ARBA00005150"/>
    </source>
</evidence>
<dbReference type="PANTHER" id="PTHR11136:SF0">
    <property type="entry name" value="DIHYDROFOLATE SYNTHETASE-RELATED"/>
    <property type="match status" value="1"/>
</dbReference>
<dbReference type="GO" id="GO:0046656">
    <property type="term" value="P:folic acid biosynthetic process"/>
    <property type="evidence" value="ECO:0007669"/>
    <property type="project" value="UniProtKB-KW"/>
</dbReference>
<sequence length="390" mass="43851">MYQKIGVSAYKKDLTNSLELDNYLSHPHKSYDTIHVAGTNGKGTTCHTIASILQTAGYKVGLYTSPHLKDFRERIKVNGDMITKEEVTSFVSQHKSYLQEHKLSFFEMTVGMAFEIFKKRKVDIAVIETGLGGRLDSTNIITPILSIITSIDKDHTDLLGKTLSKIAVEKAGIIKSGVPVLINEHRPRLRSQFKKIAKMRSSEIYFSQGSRSQNDKSNHIDTQVQNECLAQRAVEILRLRSDYNITDSQITLGISETHRKTGLRGRYELISTNPKVIADVAHNPAGIRSLIYKLQEESFHHLHIVFGAVKGKAIEDVIQHLPKHASYYLCEPNSDRKLSIEELNSKFKEFDLETQPSTSVTNALHYAKIKAEENDLILVTGSTFVVAEIL</sequence>
<evidence type="ECO:0000256" key="9">
    <source>
        <dbReference type="ARBA" id="ARBA00022723"/>
    </source>
</evidence>
<keyword evidence="9" id="KW-0479">Metal-binding</keyword>
<evidence type="ECO:0000256" key="2">
    <source>
        <dbReference type="ARBA" id="ARBA00004799"/>
    </source>
</evidence>
<evidence type="ECO:0000256" key="18">
    <source>
        <dbReference type="ARBA" id="ARBA00047808"/>
    </source>
</evidence>
<evidence type="ECO:0000256" key="1">
    <source>
        <dbReference type="ARBA" id="ARBA00002714"/>
    </source>
</evidence>
<dbReference type="RefSeq" id="WP_052477057.1">
    <property type="nucleotide sequence ID" value="NZ_AP014548.1"/>
</dbReference>
<evidence type="ECO:0000256" key="17">
    <source>
        <dbReference type="ARBA" id="ARBA00047493"/>
    </source>
</evidence>
<comment type="function">
    <text evidence="1">Functions in two distinct reactions of the de novo folate biosynthetic pathway. Catalyzes the addition of a glutamate residue to dihydropteroate (7,8-dihydropteroate or H2Pte) to form dihydrofolate (7,8-dihydrofolate monoglutamate or H2Pte-Glu). Also catalyzes successive additions of L-glutamate to tetrahydrofolate or 10-formyltetrahydrofolate or 5,10-methylenetetrahydrofolate, leading to folylpolyglutamate derivatives.</text>
</comment>
<dbReference type="STRING" id="1454201.NMS_1344"/>
<dbReference type="KEGG" id="nmf:NMS_1344"/>
<keyword evidence="12" id="KW-0460">Magnesium</keyword>
<dbReference type="PANTHER" id="PTHR11136">
    <property type="entry name" value="FOLYLPOLYGLUTAMATE SYNTHASE-RELATED"/>
    <property type="match status" value="1"/>
</dbReference>
<evidence type="ECO:0000259" key="21">
    <source>
        <dbReference type="Pfam" id="PF02875"/>
    </source>
</evidence>
<comment type="pathway">
    <text evidence="3">Cofactor biosynthesis; tetrahydrofolylpolyglutamate biosynthesis.</text>
</comment>
<dbReference type="InterPro" id="IPR001645">
    <property type="entry name" value="Folylpolyglutamate_synth"/>
</dbReference>
<comment type="catalytic activity">
    <reaction evidence="17">
        <text>(6S)-5,6,7,8-tetrahydrofolyl-(gamma-L-Glu)(n) + L-glutamate + ATP = (6S)-5,6,7,8-tetrahydrofolyl-(gamma-L-Glu)(n+1) + ADP + phosphate + H(+)</text>
        <dbReference type="Rhea" id="RHEA:10580"/>
        <dbReference type="Rhea" id="RHEA-COMP:14738"/>
        <dbReference type="Rhea" id="RHEA-COMP:14740"/>
        <dbReference type="ChEBI" id="CHEBI:15378"/>
        <dbReference type="ChEBI" id="CHEBI:29985"/>
        <dbReference type="ChEBI" id="CHEBI:30616"/>
        <dbReference type="ChEBI" id="CHEBI:43474"/>
        <dbReference type="ChEBI" id="CHEBI:141005"/>
        <dbReference type="ChEBI" id="CHEBI:456216"/>
        <dbReference type="EC" id="6.3.2.17"/>
    </reaction>
</comment>
<feature type="domain" description="Mur ligase C-terminal" evidence="21">
    <location>
        <begin position="265"/>
        <end position="382"/>
    </location>
</feature>
<dbReference type="GO" id="GO:0005737">
    <property type="term" value="C:cytoplasm"/>
    <property type="evidence" value="ECO:0007669"/>
    <property type="project" value="TreeGrafter"/>
</dbReference>
<dbReference type="OrthoDB" id="9809356at2"/>
<evidence type="ECO:0000256" key="13">
    <source>
        <dbReference type="ARBA" id="ARBA00022909"/>
    </source>
</evidence>
<dbReference type="Pfam" id="PF02875">
    <property type="entry name" value="Mur_ligase_C"/>
    <property type="match status" value="1"/>
</dbReference>
<dbReference type="GO" id="GO:0004326">
    <property type="term" value="F:tetrahydrofolylpolyglutamate synthase activity"/>
    <property type="evidence" value="ECO:0007669"/>
    <property type="project" value="UniProtKB-EC"/>
</dbReference>
<proteinExistence type="inferred from homology"/>
<evidence type="ECO:0000259" key="22">
    <source>
        <dbReference type="Pfam" id="PF08245"/>
    </source>
</evidence>
<dbReference type="InterPro" id="IPR036615">
    <property type="entry name" value="Mur_ligase_C_dom_sf"/>
</dbReference>
<name>W8VVD7_9FLAO</name>
<dbReference type="EC" id="6.3.2.12" evidence="5"/>
<dbReference type="GO" id="GO:0008841">
    <property type="term" value="F:dihydrofolate synthase activity"/>
    <property type="evidence" value="ECO:0007669"/>
    <property type="project" value="UniProtKB-EC"/>
</dbReference>
<dbReference type="Proteomes" id="UP000031760">
    <property type="component" value="Chromosome"/>
</dbReference>
<evidence type="ECO:0000256" key="12">
    <source>
        <dbReference type="ARBA" id="ARBA00022842"/>
    </source>
</evidence>
<dbReference type="AlphaFoldDB" id="W8VVD7"/>
<dbReference type="Gene3D" id="3.40.1190.10">
    <property type="entry name" value="Mur-like, catalytic domain"/>
    <property type="match status" value="1"/>
</dbReference>
<evidence type="ECO:0000256" key="5">
    <source>
        <dbReference type="ARBA" id="ARBA00013023"/>
    </source>
</evidence>
<evidence type="ECO:0000256" key="19">
    <source>
        <dbReference type="ARBA" id="ARBA00049035"/>
    </source>
</evidence>
<dbReference type="PIRSF" id="PIRSF001563">
    <property type="entry name" value="Folylpolyglu_synth"/>
    <property type="match status" value="1"/>
</dbReference>
<dbReference type="HOGENOM" id="CLU_015869_1_1_10"/>
<evidence type="ECO:0000256" key="6">
    <source>
        <dbReference type="ARBA" id="ARBA00013025"/>
    </source>
</evidence>
<dbReference type="InterPro" id="IPR018109">
    <property type="entry name" value="Folylpolyglutamate_synth_CS"/>
</dbReference>
<dbReference type="SUPFAM" id="SSF53244">
    <property type="entry name" value="MurD-like peptide ligases, peptide-binding domain"/>
    <property type="match status" value="1"/>
</dbReference>
<comment type="similarity">
    <text evidence="4">Belongs to the folylpolyglutamate synthase family.</text>
</comment>
<evidence type="ECO:0000313" key="23">
    <source>
        <dbReference type="EMBL" id="BAO55353.1"/>
    </source>
</evidence>
<keyword evidence="8" id="KW-0436">Ligase</keyword>
<dbReference type="GO" id="GO:0046872">
    <property type="term" value="F:metal ion binding"/>
    <property type="evidence" value="ECO:0007669"/>
    <property type="project" value="UniProtKB-KW"/>
</dbReference>
<evidence type="ECO:0000256" key="16">
    <source>
        <dbReference type="ARBA" id="ARBA00032510"/>
    </source>
</evidence>
<dbReference type="SUPFAM" id="SSF53623">
    <property type="entry name" value="MurD-like peptide ligases, catalytic domain"/>
    <property type="match status" value="1"/>
</dbReference>
<evidence type="ECO:0000313" key="24">
    <source>
        <dbReference type="Proteomes" id="UP000031760"/>
    </source>
</evidence>
<dbReference type="PROSITE" id="PS01011">
    <property type="entry name" value="FOLYLPOLYGLU_SYNT_1"/>
    <property type="match status" value="1"/>
</dbReference>
<gene>
    <name evidence="23" type="ORF">NMS_1344</name>
</gene>
<evidence type="ECO:0000256" key="11">
    <source>
        <dbReference type="ARBA" id="ARBA00022840"/>
    </source>
</evidence>
<dbReference type="InterPro" id="IPR004101">
    <property type="entry name" value="Mur_ligase_C"/>
</dbReference>